<keyword evidence="5" id="KW-0804">Transcription</keyword>
<dbReference type="PANTHER" id="PTHR46373:SF5">
    <property type="entry name" value="RWP-RK DOMAIN PROTEIN"/>
    <property type="match status" value="1"/>
</dbReference>
<dbReference type="GO" id="GO:0003700">
    <property type="term" value="F:DNA-binding transcription factor activity"/>
    <property type="evidence" value="ECO:0007669"/>
    <property type="project" value="InterPro"/>
</dbReference>
<evidence type="ECO:0000313" key="8">
    <source>
        <dbReference type="EMBL" id="CAA3001732.1"/>
    </source>
</evidence>
<evidence type="ECO:0000256" key="4">
    <source>
        <dbReference type="ARBA" id="ARBA00023125"/>
    </source>
</evidence>
<sequence length="317" mass="35350">MGAPNAIVPSSNDPIGDTSMAGELSIFVDGNDVYDLDSLLKDPFVRGVMDECNGNVAGNSEAGPSGVHVEENIHENEYSNDVPQGPILRNPMKISVWPVLPSPYCCTCCQSLREFFHIKGTLVNKLEIHGRLGIISHAVLDRYNSEFSPLNHEYHMFDFCNESISSVKQFLVQYCDDCKKQGYIMLQDPLSNFYDALCTGLGDNGNLDNDIFRQQTRTAQKRERTGKMRAEDLMGYFHLPITAASKEINICPTAMKKICRKGGLSRWPHRKIKSIQRQIAERSKSLNSNDAEEKARALAEIQTLEQTLASIGLAHHG</sequence>
<dbReference type="PANTHER" id="PTHR46373">
    <property type="entry name" value="PROTEIN RKD4"/>
    <property type="match status" value="1"/>
</dbReference>
<dbReference type="EMBL" id="CACTIH010005778">
    <property type="protein sequence ID" value="CAA3001732.1"/>
    <property type="molecule type" value="Genomic_DNA"/>
</dbReference>
<keyword evidence="3" id="KW-0175">Coiled coil</keyword>
<keyword evidence="4" id="KW-0238">DNA-binding</keyword>
<gene>
    <name evidence="8" type="ORF">OLEA9_A041019</name>
</gene>
<dbReference type="GO" id="GO:0003677">
    <property type="term" value="F:DNA binding"/>
    <property type="evidence" value="ECO:0007669"/>
    <property type="project" value="UniProtKB-KW"/>
</dbReference>
<dbReference type="InterPro" id="IPR044607">
    <property type="entry name" value="RKD-like"/>
</dbReference>
<name>A0A8S0T9K6_OLEEU</name>
<evidence type="ECO:0000259" key="7">
    <source>
        <dbReference type="PROSITE" id="PS51519"/>
    </source>
</evidence>
<reference evidence="8 9" key="1">
    <citation type="submission" date="2019-12" db="EMBL/GenBank/DDBJ databases">
        <authorList>
            <person name="Alioto T."/>
            <person name="Alioto T."/>
            <person name="Gomez Garrido J."/>
        </authorList>
    </citation>
    <scope>NUCLEOTIDE SEQUENCE [LARGE SCALE GENOMIC DNA]</scope>
</reference>
<dbReference type="Pfam" id="PF02042">
    <property type="entry name" value="RWP-RK"/>
    <property type="match status" value="1"/>
</dbReference>
<evidence type="ECO:0000313" key="9">
    <source>
        <dbReference type="Proteomes" id="UP000594638"/>
    </source>
</evidence>
<dbReference type="Gramene" id="OE9A041019T1">
    <property type="protein sequence ID" value="OE9A041019C1"/>
    <property type="gene ID" value="OE9A041019"/>
</dbReference>
<proteinExistence type="predicted"/>
<dbReference type="Proteomes" id="UP000594638">
    <property type="component" value="Unassembled WGS sequence"/>
</dbReference>
<keyword evidence="2" id="KW-0805">Transcription regulation</keyword>
<feature type="domain" description="RWP-RK" evidence="7">
    <location>
        <begin position="215"/>
        <end position="295"/>
    </location>
</feature>
<keyword evidence="9" id="KW-1185">Reference proteome</keyword>
<accession>A0A8S0T9K6</accession>
<keyword evidence="6" id="KW-0539">Nucleus</keyword>
<dbReference type="OrthoDB" id="6270329at2759"/>
<protein>
    <recommendedName>
        <fullName evidence="7">RWP-RK domain-containing protein</fullName>
    </recommendedName>
</protein>
<evidence type="ECO:0000256" key="5">
    <source>
        <dbReference type="ARBA" id="ARBA00023163"/>
    </source>
</evidence>
<organism evidence="8 9">
    <name type="scientific">Olea europaea subsp. europaea</name>
    <dbReference type="NCBI Taxonomy" id="158383"/>
    <lineage>
        <taxon>Eukaryota</taxon>
        <taxon>Viridiplantae</taxon>
        <taxon>Streptophyta</taxon>
        <taxon>Embryophyta</taxon>
        <taxon>Tracheophyta</taxon>
        <taxon>Spermatophyta</taxon>
        <taxon>Magnoliopsida</taxon>
        <taxon>eudicotyledons</taxon>
        <taxon>Gunneridae</taxon>
        <taxon>Pentapetalae</taxon>
        <taxon>asterids</taxon>
        <taxon>lamiids</taxon>
        <taxon>Lamiales</taxon>
        <taxon>Oleaceae</taxon>
        <taxon>Oleeae</taxon>
        <taxon>Olea</taxon>
    </lineage>
</organism>
<dbReference type="AlphaFoldDB" id="A0A8S0T9K6"/>
<dbReference type="PROSITE" id="PS51519">
    <property type="entry name" value="RWP_RK"/>
    <property type="match status" value="1"/>
</dbReference>
<evidence type="ECO:0000256" key="1">
    <source>
        <dbReference type="ARBA" id="ARBA00004049"/>
    </source>
</evidence>
<evidence type="ECO:0000256" key="2">
    <source>
        <dbReference type="ARBA" id="ARBA00023015"/>
    </source>
</evidence>
<dbReference type="InterPro" id="IPR003035">
    <property type="entry name" value="RWP-RK_dom"/>
</dbReference>
<comment type="caution">
    <text evidence="8">The sequence shown here is derived from an EMBL/GenBank/DDBJ whole genome shotgun (WGS) entry which is preliminary data.</text>
</comment>
<evidence type="ECO:0000256" key="3">
    <source>
        <dbReference type="ARBA" id="ARBA00023054"/>
    </source>
</evidence>
<comment type="function">
    <text evidence="1">Putative transcription factor.</text>
</comment>
<evidence type="ECO:0000256" key="6">
    <source>
        <dbReference type="ARBA" id="ARBA00023242"/>
    </source>
</evidence>